<dbReference type="AlphaFoldDB" id="A0A1I3SRS3"/>
<evidence type="ECO:0000313" key="2">
    <source>
        <dbReference type="EMBL" id="SFJ61485.1"/>
    </source>
</evidence>
<proteinExistence type="predicted"/>
<gene>
    <name evidence="2" type="ORF">SAMN05518846_104278</name>
</gene>
<evidence type="ECO:0008006" key="4">
    <source>
        <dbReference type="Google" id="ProtNLM"/>
    </source>
</evidence>
<keyword evidence="1" id="KW-0732">Signal</keyword>
<dbReference type="Proteomes" id="UP000198915">
    <property type="component" value="Unassembled WGS sequence"/>
</dbReference>
<organism evidence="2 3">
    <name type="scientific">Brevibacillus centrosporus</name>
    <dbReference type="NCBI Taxonomy" id="54910"/>
    <lineage>
        <taxon>Bacteria</taxon>
        <taxon>Bacillati</taxon>
        <taxon>Bacillota</taxon>
        <taxon>Bacilli</taxon>
        <taxon>Bacillales</taxon>
        <taxon>Paenibacillaceae</taxon>
        <taxon>Brevibacillus</taxon>
    </lineage>
</organism>
<dbReference type="PROSITE" id="PS51257">
    <property type="entry name" value="PROKAR_LIPOPROTEIN"/>
    <property type="match status" value="1"/>
</dbReference>
<feature type="chain" id="PRO_5039559792" description="Lipoprotein" evidence="1">
    <location>
        <begin position="30"/>
        <end position="173"/>
    </location>
</feature>
<evidence type="ECO:0000256" key="1">
    <source>
        <dbReference type="SAM" id="SignalP"/>
    </source>
</evidence>
<accession>A0A1I3SRS3</accession>
<feature type="signal peptide" evidence="1">
    <location>
        <begin position="1"/>
        <end position="29"/>
    </location>
</feature>
<sequence length="173" mass="19483">MKYTRFIQMMVMFVLAVIFLQACSGNEFDAENPKEYGINGVYLGQNVKEAIEILRPTKADFMDMVTRQTYTVDQMAAGEGDAVMGMLLIDRTQLILKVQKGQLQSIMLSGVPQEDAQKFKTIRGLAMYDASEKLTQLYGMGTGEKEVIYQGKSYKASFGLANNLVAWMRFDKL</sequence>
<keyword evidence="3" id="KW-1185">Reference proteome</keyword>
<reference evidence="3" key="1">
    <citation type="submission" date="2016-10" db="EMBL/GenBank/DDBJ databases">
        <authorList>
            <person name="Varghese N."/>
            <person name="Submissions S."/>
        </authorList>
    </citation>
    <scope>NUCLEOTIDE SEQUENCE [LARGE SCALE GENOMIC DNA]</scope>
    <source>
        <strain evidence="3">OK042</strain>
    </source>
</reference>
<dbReference type="EMBL" id="FORT01000004">
    <property type="protein sequence ID" value="SFJ61485.1"/>
    <property type="molecule type" value="Genomic_DNA"/>
</dbReference>
<dbReference type="STRING" id="1884381.SAMN05518846_104278"/>
<name>A0A1I3SRS3_9BACL</name>
<dbReference type="RefSeq" id="WP_092267730.1">
    <property type="nucleotide sequence ID" value="NZ_BJOE01000028.1"/>
</dbReference>
<evidence type="ECO:0000313" key="3">
    <source>
        <dbReference type="Proteomes" id="UP000198915"/>
    </source>
</evidence>
<protein>
    <recommendedName>
        <fullName evidence="4">Lipoprotein</fullName>
    </recommendedName>
</protein>